<dbReference type="EMBL" id="FO904940">
    <property type="protein sequence ID" value="CDP30135.1"/>
    <property type="molecule type" value="Genomic_DNA"/>
</dbReference>
<accession>B2AL98</accession>
<evidence type="ECO:0000313" key="2">
    <source>
        <dbReference type="EMBL" id="CDP30135.1"/>
    </source>
</evidence>
<proteinExistence type="predicted"/>
<dbReference type="HOGENOM" id="CLU_1338004_0_0_1"/>
<evidence type="ECO:0000313" key="1">
    <source>
        <dbReference type="EMBL" id="CAP64736.1"/>
    </source>
</evidence>
<name>B2AL98_PODAN</name>
<dbReference type="VEuPathDB" id="FungiDB:PODANS_5_10020"/>
<organism evidence="1">
    <name type="scientific">Podospora anserina (strain S / ATCC MYA-4624 / DSM 980 / FGSC 10383)</name>
    <name type="common">Pleurage anserina</name>
    <dbReference type="NCBI Taxonomy" id="515849"/>
    <lineage>
        <taxon>Eukaryota</taxon>
        <taxon>Fungi</taxon>
        <taxon>Dikarya</taxon>
        <taxon>Ascomycota</taxon>
        <taxon>Pezizomycotina</taxon>
        <taxon>Sordariomycetes</taxon>
        <taxon>Sordariomycetidae</taxon>
        <taxon>Sordariales</taxon>
        <taxon>Podosporaceae</taxon>
        <taxon>Podospora</taxon>
        <taxon>Podospora anserina</taxon>
    </lineage>
</organism>
<gene>
    <name evidence="1" type="ORF">PODANS_5_10020</name>
</gene>
<sequence>MVSGFTVPSDQPDGVYGVSCAENGTETHTLLARALSEEEFAQLTARNAHEELTKPPSRIVSRQSDATFCGSSQQILDPGSTDKAVGALKDQCKPGAFNSGLNFYSKSGSTVAYICNYGSNAWLCTRDDLTRDYAHITSICGRYKSGWRVRWPQGNTGAQTGYETVNAKFAAVGPRPMWYSSARNETSKFWSTCVCHEGSFLRSLV</sequence>
<dbReference type="eggNOG" id="ENOG502RK97">
    <property type="taxonomic scope" value="Eukaryota"/>
</dbReference>
<dbReference type="RefSeq" id="XP_001904829.1">
    <property type="nucleotide sequence ID" value="XM_001904794.1"/>
</dbReference>
<dbReference type="AlphaFoldDB" id="B2AL98"/>
<reference evidence="2" key="4">
    <citation type="submission" date="2015-04" db="EMBL/GenBank/DDBJ databases">
        <title>Maintaining two mating types: Structure of the mating type locus and its role in heterokaryosis in Podospora anserina.</title>
        <authorList>
            <person name="Grognet P."/>
            <person name="Bidard F."/>
            <person name="Kuchly C."/>
            <person name="Chan Ho Tong L."/>
            <person name="Coppin E."/>
            <person name="Ait Benkhali J."/>
            <person name="Couloux A."/>
            <person name="Wincker P."/>
            <person name="Debuchy R."/>
            <person name="Silar P."/>
        </authorList>
    </citation>
    <scope>NUCLEOTIDE SEQUENCE</scope>
</reference>
<protein>
    <submittedName>
        <fullName evidence="1">Podospora anserina S mat+ genomic DNA chromosome 5, supercontig 9</fullName>
    </submittedName>
</protein>
<evidence type="ECO:0000313" key="3">
    <source>
        <dbReference type="Proteomes" id="UP000001197"/>
    </source>
</evidence>
<reference evidence="3" key="3">
    <citation type="journal article" date="2014" name="Genetics">
        <title>Maintaining two mating types: Structure of the mating type locus and its role in heterokaryosis in Podospora anserina.</title>
        <authorList>
            <person name="Grognet P."/>
            <person name="Bidard F."/>
            <person name="Kuchly C."/>
            <person name="Tong L.C.H."/>
            <person name="Coppin E."/>
            <person name="Benkhali J.A."/>
            <person name="Couloux A."/>
            <person name="Wincker P."/>
            <person name="Debuchy R."/>
            <person name="Silar P."/>
        </authorList>
    </citation>
    <scope>GENOME REANNOTATION</scope>
    <source>
        <strain evidence="3">S / ATCC MYA-4624 / DSM 980 / FGSC 10383</strain>
    </source>
</reference>
<dbReference type="KEGG" id="pan:PODANSg1851"/>
<dbReference type="GeneID" id="6188818"/>
<dbReference type="OrthoDB" id="5006988at2759"/>
<reference evidence="1 3" key="1">
    <citation type="journal article" date="2008" name="Genome Biol.">
        <title>The genome sequence of the model ascomycete fungus Podospora anserina.</title>
        <authorList>
            <person name="Espagne E."/>
            <person name="Lespinet O."/>
            <person name="Malagnac F."/>
            <person name="Da Silva C."/>
            <person name="Jaillon O."/>
            <person name="Porcel B.M."/>
            <person name="Couloux A."/>
            <person name="Aury J.-M."/>
            <person name="Segurens B."/>
            <person name="Poulain J."/>
            <person name="Anthouard V."/>
            <person name="Grossetete S."/>
            <person name="Khalili H."/>
            <person name="Coppin E."/>
            <person name="Dequard-Chablat M."/>
            <person name="Picard M."/>
            <person name="Contamine V."/>
            <person name="Arnaise S."/>
            <person name="Bourdais A."/>
            <person name="Berteaux-Lecellier V."/>
            <person name="Gautheret D."/>
            <person name="de Vries R.P."/>
            <person name="Battaglia E."/>
            <person name="Coutinho P.M."/>
            <person name="Danchin E.G.J."/>
            <person name="Henrissat B."/>
            <person name="El Khoury R."/>
            <person name="Sainsard-Chanet A."/>
            <person name="Boivin A."/>
            <person name="Pinan-Lucarre B."/>
            <person name="Sellem C.H."/>
            <person name="Debuchy R."/>
            <person name="Wincker P."/>
            <person name="Weissenbach J."/>
            <person name="Silar P."/>
        </authorList>
    </citation>
    <scope>NUCLEOTIDE SEQUENCE [LARGE SCALE GENOMIC DNA]</scope>
    <source>
        <strain evidence="3">S / ATCC MYA-4624 / DSM 980 / FGSC 10383</strain>
        <strain evidence="1">S mat+</strain>
    </source>
</reference>
<reference evidence="1" key="2">
    <citation type="submission" date="2008-07" db="EMBL/GenBank/DDBJ databases">
        <authorList>
            <person name="Genoscope - CEA"/>
        </authorList>
    </citation>
    <scope>NUCLEOTIDE SEQUENCE</scope>
    <source>
        <strain evidence="1">S mat+</strain>
    </source>
</reference>
<dbReference type="STRING" id="515849.B2AL98"/>
<keyword evidence="3" id="KW-1185">Reference proteome</keyword>
<dbReference type="EMBL" id="CU633865">
    <property type="protein sequence ID" value="CAP64736.1"/>
    <property type="molecule type" value="Genomic_DNA"/>
</dbReference>
<dbReference type="Proteomes" id="UP000001197">
    <property type="component" value="Chromosome 5"/>
</dbReference>